<evidence type="ECO:0000313" key="17">
    <source>
        <dbReference type="EMBL" id="KKS06838.1"/>
    </source>
</evidence>
<keyword evidence="6" id="KW-0573">Peptidoglycan synthesis</keyword>
<dbReference type="PANTHER" id="PTHR30474:SF2">
    <property type="entry name" value="PEPTIDOGLYCAN GLYCOSYLTRANSFERASE FTSW-RELATED"/>
    <property type="match status" value="1"/>
</dbReference>
<protein>
    <recommendedName>
        <fullName evidence="12">Probable peptidoglycan glycosyltransferase FtsW</fullName>
        <ecNumber evidence="14">2.4.99.28</ecNumber>
    </recommendedName>
    <alternativeName>
        <fullName evidence="13">Cell division protein FtsW</fullName>
    </alternativeName>
    <alternativeName>
        <fullName evidence="10">Cell wall polymerase</fullName>
    </alternativeName>
    <alternativeName>
        <fullName evidence="9">Peptidoglycan polymerase</fullName>
    </alternativeName>
</protein>
<proteinExistence type="inferred from homology"/>
<feature type="transmembrane region" description="Helical" evidence="16">
    <location>
        <begin position="333"/>
        <end position="355"/>
    </location>
</feature>
<dbReference type="GO" id="GO:0009252">
    <property type="term" value="P:peptidoglycan biosynthetic process"/>
    <property type="evidence" value="ECO:0007669"/>
    <property type="project" value="UniProtKB-KW"/>
</dbReference>
<organism evidence="17 18">
    <name type="scientific">candidate division WWE3 bacterium GW2011_GWE1_41_27</name>
    <dbReference type="NCBI Taxonomy" id="1619131"/>
    <lineage>
        <taxon>Bacteria</taxon>
        <taxon>Katanobacteria</taxon>
    </lineage>
</organism>
<keyword evidence="8 16" id="KW-0472">Membrane</keyword>
<keyword evidence="3" id="KW-0808">Transferase</keyword>
<dbReference type="EC" id="2.4.99.28" evidence="14"/>
<name>A0A0G0Z1S6_UNCKA</name>
<keyword evidence="5" id="KW-0133">Cell shape</keyword>
<sequence>MKPKTVPTLSKKDRSFVFLILGFLLFGIIIIADSTIIHSDSLYNDPYRFVFLQVGWVLMGLAGFFFFYNRDYKKMDKIAGLMFGVNILFLIVLAFVALLPCSSDVFFAPCINGANRWFYLNAPPLPKLPLLGVVGFQPGELAKLTLIMYLGIMLPKKLQENKSVFSIYAVVTGLLFLLVIAQPNMSTAVMVAAIGTIVYFSSGAPVKPLLVVVPVALLLGVLLILSSPYRKERFLTQLKGFDNNDRSEGYHIKQIQIALGSGGFFGVGLGQSRQKYYYLPEVASDSIFAIIGEEFGFLGTALVIVAFSYLIYRGFEIAKNAKTLRGRLLASGITSWIGLQFFVNIGAMTQLLPLTGVPIPLISYGGSSMVFSLMGLGILANIGKETAK</sequence>
<dbReference type="GO" id="GO:0051301">
    <property type="term" value="P:cell division"/>
    <property type="evidence" value="ECO:0007669"/>
    <property type="project" value="InterPro"/>
</dbReference>
<keyword evidence="7 16" id="KW-1133">Transmembrane helix</keyword>
<feature type="transmembrane region" description="Helical" evidence="16">
    <location>
        <begin position="128"/>
        <end position="152"/>
    </location>
</feature>
<accession>A0A0G0Z1S6</accession>
<evidence type="ECO:0000256" key="9">
    <source>
        <dbReference type="ARBA" id="ARBA00032370"/>
    </source>
</evidence>
<feature type="transmembrane region" description="Helical" evidence="16">
    <location>
        <begin position="49"/>
        <end position="68"/>
    </location>
</feature>
<evidence type="ECO:0000256" key="4">
    <source>
        <dbReference type="ARBA" id="ARBA00022692"/>
    </source>
</evidence>
<dbReference type="GO" id="GO:0008360">
    <property type="term" value="P:regulation of cell shape"/>
    <property type="evidence" value="ECO:0007669"/>
    <property type="project" value="UniProtKB-KW"/>
</dbReference>
<comment type="similarity">
    <text evidence="11">Belongs to the SEDS family. FtsW subfamily.</text>
</comment>
<evidence type="ECO:0000256" key="13">
    <source>
        <dbReference type="ARBA" id="ARBA00041418"/>
    </source>
</evidence>
<dbReference type="EMBL" id="LCBF01000019">
    <property type="protein sequence ID" value="KKS06838.1"/>
    <property type="molecule type" value="Genomic_DNA"/>
</dbReference>
<evidence type="ECO:0000256" key="6">
    <source>
        <dbReference type="ARBA" id="ARBA00022984"/>
    </source>
</evidence>
<evidence type="ECO:0000256" key="7">
    <source>
        <dbReference type="ARBA" id="ARBA00022989"/>
    </source>
</evidence>
<feature type="transmembrane region" description="Helical" evidence="16">
    <location>
        <begin position="80"/>
        <end position="99"/>
    </location>
</feature>
<comment type="catalytic activity">
    <reaction evidence="15">
        <text>[GlcNAc-(1-&gt;4)-Mur2Ac(oyl-L-Ala-gamma-D-Glu-L-Lys-D-Ala-D-Ala)](n)-di-trans,octa-cis-undecaprenyl diphosphate + beta-D-GlcNAc-(1-&gt;4)-Mur2Ac(oyl-L-Ala-gamma-D-Glu-L-Lys-D-Ala-D-Ala)-di-trans,octa-cis-undecaprenyl diphosphate = [GlcNAc-(1-&gt;4)-Mur2Ac(oyl-L-Ala-gamma-D-Glu-L-Lys-D-Ala-D-Ala)](n+1)-di-trans,octa-cis-undecaprenyl diphosphate + di-trans,octa-cis-undecaprenyl diphosphate + H(+)</text>
        <dbReference type="Rhea" id="RHEA:23708"/>
        <dbReference type="Rhea" id="RHEA-COMP:9602"/>
        <dbReference type="Rhea" id="RHEA-COMP:9603"/>
        <dbReference type="ChEBI" id="CHEBI:15378"/>
        <dbReference type="ChEBI" id="CHEBI:58405"/>
        <dbReference type="ChEBI" id="CHEBI:60033"/>
        <dbReference type="ChEBI" id="CHEBI:78435"/>
        <dbReference type="EC" id="2.4.99.28"/>
    </reaction>
</comment>
<dbReference type="InterPro" id="IPR001182">
    <property type="entry name" value="FtsW/RodA"/>
</dbReference>
<evidence type="ECO:0000313" key="18">
    <source>
        <dbReference type="Proteomes" id="UP000034544"/>
    </source>
</evidence>
<keyword evidence="2" id="KW-0328">Glycosyltransferase</keyword>
<evidence type="ECO:0000256" key="16">
    <source>
        <dbReference type="SAM" id="Phobius"/>
    </source>
</evidence>
<gene>
    <name evidence="17" type="ORF">UU59_C0019G0003</name>
</gene>
<evidence type="ECO:0000256" key="15">
    <source>
        <dbReference type="ARBA" id="ARBA00049902"/>
    </source>
</evidence>
<evidence type="ECO:0000256" key="12">
    <source>
        <dbReference type="ARBA" id="ARBA00041185"/>
    </source>
</evidence>
<comment type="subcellular location">
    <subcellularLocation>
        <location evidence="1">Membrane</location>
        <topology evidence="1">Multi-pass membrane protein</topology>
    </subcellularLocation>
</comment>
<evidence type="ECO:0000256" key="5">
    <source>
        <dbReference type="ARBA" id="ARBA00022960"/>
    </source>
</evidence>
<feature type="transmembrane region" description="Helical" evidence="16">
    <location>
        <begin position="361"/>
        <end position="382"/>
    </location>
</feature>
<feature type="transmembrane region" description="Helical" evidence="16">
    <location>
        <begin position="164"/>
        <end position="181"/>
    </location>
</feature>
<evidence type="ECO:0000256" key="10">
    <source>
        <dbReference type="ARBA" id="ARBA00033270"/>
    </source>
</evidence>
<dbReference type="GO" id="GO:0015648">
    <property type="term" value="F:lipid-linked peptidoglycan transporter activity"/>
    <property type="evidence" value="ECO:0007669"/>
    <property type="project" value="TreeGrafter"/>
</dbReference>
<evidence type="ECO:0000256" key="11">
    <source>
        <dbReference type="ARBA" id="ARBA00038053"/>
    </source>
</evidence>
<evidence type="ECO:0000256" key="3">
    <source>
        <dbReference type="ARBA" id="ARBA00022679"/>
    </source>
</evidence>
<evidence type="ECO:0000256" key="2">
    <source>
        <dbReference type="ARBA" id="ARBA00022676"/>
    </source>
</evidence>
<dbReference type="Pfam" id="PF01098">
    <property type="entry name" value="FTSW_RODA_SPOVE"/>
    <property type="match status" value="1"/>
</dbReference>
<dbReference type="GO" id="GO:0008955">
    <property type="term" value="F:peptidoglycan glycosyltransferase activity"/>
    <property type="evidence" value="ECO:0007669"/>
    <property type="project" value="UniProtKB-EC"/>
</dbReference>
<evidence type="ECO:0000256" key="14">
    <source>
        <dbReference type="ARBA" id="ARBA00044770"/>
    </source>
</evidence>
<keyword evidence="4 16" id="KW-0812">Transmembrane</keyword>
<dbReference type="GO" id="GO:0005886">
    <property type="term" value="C:plasma membrane"/>
    <property type="evidence" value="ECO:0007669"/>
    <property type="project" value="TreeGrafter"/>
</dbReference>
<dbReference type="GO" id="GO:0032153">
    <property type="term" value="C:cell division site"/>
    <property type="evidence" value="ECO:0007669"/>
    <property type="project" value="TreeGrafter"/>
</dbReference>
<reference evidence="17 18" key="1">
    <citation type="journal article" date="2015" name="Nature">
        <title>rRNA introns, odd ribosomes, and small enigmatic genomes across a large radiation of phyla.</title>
        <authorList>
            <person name="Brown C.T."/>
            <person name="Hug L.A."/>
            <person name="Thomas B.C."/>
            <person name="Sharon I."/>
            <person name="Castelle C.J."/>
            <person name="Singh A."/>
            <person name="Wilkins M.J."/>
            <person name="Williams K.H."/>
            <person name="Banfield J.F."/>
        </authorList>
    </citation>
    <scope>NUCLEOTIDE SEQUENCE [LARGE SCALE GENOMIC DNA]</scope>
</reference>
<evidence type="ECO:0000256" key="8">
    <source>
        <dbReference type="ARBA" id="ARBA00023136"/>
    </source>
</evidence>
<dbReference type="Proteomes" id="UP000034544">
    <property type="component" value="Unassembled WGS sequence"/>
</dbReference>
<feature type="transmembrane region" description="Helical" evidence="16">
    <location>
        <begin position="287"/>
        <end position="312"/>
    </location>
</feature>
<comment type="caution">
    <text evidence="17">The sequence shown here is derived from an EMBL/GenBank/DDBJ whole genome shotgun (WGS) entry which is preliminary data.</text>
</comment>
<dbReference type="PANTHER" id="PTHR30474">
    <property type="entry name" value="CELL CYCLE PROTEIN"/>
    <property type="match status" value="1"/>
</dbReference>
<feature type="transmembrane region" description="Helical" evidence="16">
    <location>
        <begin position="16"/>
        <end position="37"/>
    </location>
</feature>
<feature type="transmembrane region" description="Helical" evidence="16">
    <location>
        <begin position="209"/>
        <end position="229"/>
    </location>
</feature>
<dbReference type="PATRIC" id="fig|1619131.3.peg.464"/>
<evidence type="ECO:0000256" key="1">
    <source>
        <dbReference type="ARBA" id="ARBA00004141"/>
    </source>
</evidence>
<dbReference type="AlphaFoldDB" id="A0A0G0Z1S6"/>